<dbReference type="AlphaFoldDB" id="A0A1G5K2V4"/>
<reference evidence="2 3" key="1">
    <citation type="submission" date="2016-10" db="EMBL/GenBank/DDBJ databases">
        <authorList>
            <person name="de Groot N.N."/>
        </authorList>
    </citation>
    <scope>NUCLEOTIDE SEQUENCE [LARGE SCALE GENOMIC DNA]</scope>
    <source>
        <strain evidence="2 3">CGMCC 1.8925</strain>
    </source>
</reference>
<dbReference type="Pfam" id="PF00535">
    <property type="entry name" value="Glycos_transf_2"/>
    <property type="match status" value="1"/>
</dbReference>
<protein>
    <submittedName>
        <fullName evidence="2">Glycosyl transferase family 2</fullName>
    </submittedName>
</protein>
<dbReference type="InterPro" id="IPR029044">
    <property type="entry name" value="Nucleotide-diphossugar_trans"/>
</dbReference>
<dbReference type="STRING" id="336292.SAMN05660710_03653"/>
<dbReference type="EMBL" id="FMVT01000021">
    <property type="protein sequence ID" value="SCY94975.1"/>
    <property type="molecule type" value="Genomic_DNA"/>
</dbReference>
<evidence type="ECO:0000313" key="3">
    <source>
        <dbReference type="Proteomes" id="UP000199502"/>
    </source>
</evidence>
<dbReference type="Proteomes" id="UP000199502">
    <property type="component" value="Unassembled WGS sequence"/>
</dbReference>
<evidence type="ECO:0000313" key="2">
    <source>
        <dbReference type="EMBL" id="SCY94975.1"/>
    </source>
</evidence>
<dbReference type="CDD" id="cd00761">
    <property type="entry name" value="Glyco_tranf_GTA_type"/>
    <property type="match status" value="1"/>
</dbReference>
<gene>
    <name evidence="2" type="ORF">SAMN05660710_03653</name>
</gene>
<keyword evidence="3" id="KW-1185">Reference proteome</keyword>
<dbReference type="OrthoDB" id="5291101at2"/>
<feature type="domain" description="Glycosyltransferase 2-like" evidence="1">
    <location>
        <begin position="5"/>
        <end position="129"/>
    </location>
</feature>
<name>A0A1G5K2V4_9RHOB</name>
<proteinExistence type="predicted"/>
<dbReference type="InterPro" id="IPR001173">
    <property type="entry name" value="Glyco_trans_2-like"/>
</dbReference>
<dbReference type="GO" id="GO:0016758">
    <property type="term" value="F:hexosyltransferase activity"/>
    <property type="evidence" value="ECO:0007669"/>
    <property type="project" value="UniProtKB-ARBA"/>
</dbReference>
<evidence type="ECO:0000259" key="1">
    <source>
        <dbReference type="Pfam" id="PF00535"/>
    </source>
</evidence>
<dbReference type="RefSeq" id="WP_090748201.1">
    <property type="nucleotide sequence ID" value="NZ_FMVT01000021.1"/>
</dbReference>
<dbReference type="PANTHER" id="PTHR22916">
    <property type="entry name" value="GLYCOSYLTRANSFERASE"/>
    <property type="match status" value="1"/>
</dbReference>
<dbReference type="PANTHER" id="PTHR22916:SF3">
    <property type="entry name" value="UDP-GLCNAC:BETAGAL BETA-1,3-N-ACETYLGLUCOSAMINYLTRANSFERASE-LIKE PROTEIN 1"/>
    <property type="match status" value="1"/>
</dbReference>
<accession>A0A1G5K2V4</accession>
<keyword evidence="2" id="KW-0808">Transferase</keyword>
<dbReference type="Gene3D" id="3.90.550.10">
    <property type="entry name" value="Spore Coat Polysaccharide Biosynthesis Protein SpsA, Chain A"/>
    <property type="match status" value="1"/>
</dbReference>
<dbReference type="SUPFAM" id="SSF53448">
    <property type="entry name" value="Nucleotide-diphospho-sugar transferases"/>
    <property type="match status" value="1"/>
</dbReference>
<organism evidence="2 3">
    <name type="scientific">Paracoccus tibetensis</name>
    <dbReference type="NCBI Taxonomy" id="336292"/>
    <lineage>
        <taxon>Bacteria</taxon>
        <taxon>Pseudomonadati</taxon>
        <taxon>Pseudomonadota</taxon>
        <taxon>Alphaproteobacteria</taxon>
        <taxon>Rhodobacterales</taxon>
        <taxon>Paracoccaceae</taxon>
        <taxon>Paracoccus</taxon>
    </lineage>
</organism>
<sequence length="385" mass="43031">MERVSVILPVYNAEQYLPAALASILLQDHDDIEIICINDGSSDRSADILRHAAAQDARIIVIDRENRGLIRTLNEGIARASGDLIARMDADDIAYPSRISTQVRAFRENGKLALSGCYFDTIYSPRRMLAAAMPEATQTLDLRIMSRFFTILRHPTVMFRRSSMPEGMLQYDEAYPCAEDFDLFRRIADSCEVAQTTEPLLAYRLHDGSVSATRMATMVRTHVAILEESLARHYPEAAGTGFTAVAEDVNAATVAAASDLMRRLDRLAAAQPRNERRAFDIGIATTFYFLFSVIRETGSYALACDFIEQAGRWDMIRRRERPVLRMARQLPLAAGLGQRILDANLKAKRRLGSRDVRKIIPSYDAIDALARRLVHLPLAKAPADA</sequence>